<evidence type="ECO:0000313" key="4">
    <source>
        <dbReference type="Proteomes" id="UP000664554"/>
    </source>
</evidence>
<keyword evidence="1" id="KW-0732">Signal</keyword>
<evidence type="ECO:0000259" key="2">
    <source>
        <dbReference type="Pfam" id="PF03413"/>
    </source>
</evidence>
<keyword evidence="4" id="KW-1185">Reference proteome</keyword>
<feature type="domain" description="PepSY" evidence="2">
    <location>
        <begin position="129"/>
        <end position="187"/>
    </location>
</feature>
<feature type="chain" id="PRO_5046621235" evidence="1">
    <location>
        <begin position="33"/>
        <end position="205"/>
    </location>
</feature>
<protein>
    <submittedName>
        <fullName evidence="3">PepSY domain-containing protein</fullName>
    </submittedName>
</protein>
<dbReference type="Gene3D" id="3.10.450.40">
    <property type="match status" value="2"/>
</dbReference>
<organism evidence="3 4">
    <name type="scientific">Psychrobacter coccoides</name>
    <dbReference type="NCBI Taxonomy" id="2818440"/>
    <lineage>
        <taxon>Bacteria</taxon>
        <taxon>Pseudomonadati</taxon>
        <taxon>Pseudomonadota</taxon>
        <taxon>Gammaproteobacteria</taxon>
        <taxon>Moraxellales</taxon>
        <taxon>Moraxellaceae</taxon>
        <taxon>Psychrobacter</taxon>
    </lineage>
</organism>
<dbReference type="Pfam" id="PF03413">
    <property type="entry name" value="PepSY"/>
    <property type="match status" value="2"/>
</dbReference>
<name>A0ABS3NK46_9GAMM</name>
<gene>
    <name evidence="3" type="ORF">J3492_00910</name>
</gene>
<feature type="domain" description="PepSY" evidence="2">
    <location>
        <begin position="46"/>
        <end position="107"/>
    </location>
</feature>
<dbReference type="Proteomes" id="UP000664554">
    <property type="component" value="Unassembled WGS sequence"/>
</dbReference>
<dbReference type="InterPro" id="IPR025711">
    <property type="entry name" value="PepSY"/>
</dbReference>
<dbReference type="RefSeq" id="WP_207988767.1">
    <property type="nucleotide sequence ID" value="NZ_JAGBKM010000001.1"/>
</dbReference>
<evidence type="ECO:0000256" key="1">
    <source>
        <dbReference type="SAM" id="SignalP"/>
    </source>
</evidence>
<reference evidence="3 4" key="1">
    <citation type="submission" date="2021-03" db="EMBL/GenBank/DDBJ databases">
        <authorList>
            <person name="Shang D.-D."/>
            <person name="Du Z.-J."/>
            <person name="Chen G.-J."/>
        </authorList>
    </citation>
    <scope>NUCLEOTIDE SEQUENCE [LARGE SCALE GENOMIC DNA]</scope>
    <source>
        <strain evidence="3 4">F1192</strain>
    </source>
</reference>
<feature type="signal peptide" evidence="1">
    <location>
        <begin position="1"/>
        <end position="32"/>
    </location>
</feature>
<evidence type="ECO:0000313" key="3">
    <source>
        <dbReference type="EMBL" id="MBO1529774.1"/>
    </source>
</evidence>
<sequence length="205" mass="22193">MKNTLKNFKLTTLGACLTLALTTGALSTAVVAASHADEVRVAQAAKISLKQAIATASQQASGTLVSAELDDNDGDAQSGNAVYELEFNTSTTSYEVKVDAMTGQIVTSETEQLDKGDISDYDIQQQAKIKMTDAIDIAEKQTKGQAIEIEFENDDDHANYQTYYEVKVFKDNQIFELNIDAETGAVFENSMEDIDAVPDMSAVEL</sequence>
<comment type="caution">
    <text evidence="3">The sequence shown here is derived from an EMBL/GenBank/DDBJ whole genome shotgun (WGS) entry which is preliminary data.</text>
</comment>
<dbReference type="EMBL" id="JAGBKM010000001">
    <property type="protein sequence ID" value="MBO1529774.1"/>
    <property type="molecule type" value="Genomic_DNA"/>
</dbReference>
<accession>A0ABS3NK46</accession>
<proteinExistence type="predicted"/>